<name>A0A7X0RWB4_9BACL</name>
<proteinExistence type="predicted"/>
<evidence type="ECO:0000256" key="1">
    <source>
        <dbReference type="SAM" id="Phobius"/>
    </source>
</evidence>
<keyword evidence="3" id="KW-1185">Reference proteome</keyword>
<feature type="transmembrane region" description="Helical" evidence="1">
    <location>
        <begin position="6"/>
        <end position="27"/>
    </location>
</feature>
<comment type="caution">
    <text evidence="2">The sequence shown here is derived from an EMBL/GenBank/DDBJ whole genome shotgun (WGS) entry which is preliminary data.</text>
</comment>
<keyword evidence="1" id="KW-1133">Transmembrane helix</keyword>
<gene>
    <name evidence="2" type="ORF">H7C19_29660</name>
</gene>
<protein>
    <submittedName>
        <fullName evidence="2">DUF4362 domain-containing protein</fullName>
    </submittedName>
</protein>
<keyword evidence="1" id="KW-0812">Transmembrane</keyword>
<evidence type="ECO:0000313" key="2">
    <source>
        <dbReference type="EMBL" id="MBB6674853.1"/>
    </source>
</evidence>
<keyword evidence="1" id="KW-0472">Membrane</keyword>
<evidence type="ECO:0000313" key="3">
    <source>
        <dbReference type="Proteomes" id="UP000547209"/>
    </source>
</evidence>
<organism evidence="2 3">
    <name type="scientific">Cohnella nanjingensis</name>
    <dbReference type="NCBI Taxonomy" id="1387779"/>
    <lineage>
        <taxon>Bacteria</taxon>
        <taxon>Bacillati</taxon>
        <taxon>Bacillota</taxon>
        <taxon>Bacilli</taxon>
        <taxon>Bacillales</taxon>
        <taxon>Paenibacillaceae</taxon>
        <taxon>Cohnella</taxon>
    </lineage>
</organism>
<dbReference type="EMBL" id="JACJVP010000056">
    <property type="protein sequence ID" value="MBB6674853.1"/>
    <property type="molecule type" value="Genomic_DNA"/>
</dbReference>
<accession>A0A7X0RWB4</accession>
<dbReference type="AlphaFoldDB" id="A0A7X0RWB4"/>
<reference evidence="2 3" key="1">
    <citation type="submission" date="2020-08" db="EMBL/GenBank/DDBJ databases">
        <title>Cohnella phylogeny.</title>
        <authorList>
            <person name="Dunlap C."/>
        </authorList>
    </citation>
    <scope>NUCLEOTIDE SEQUENCE [LARGE SCALE GENOMIC DNA]</scope>
    <source>
        <strain evidence="2 3">DSM 28246</strain>
    </source>
</reference>
<dbReference type="Proteomes" id="UP000547209">
    <property type="component" value="Unassembled WGS sequence"/>
</dbReference>
<sequence length="151" mass="17043">MTDTVYHSWLAVLLKWLSASVVVLLLLTGCATRAQDRQGGHILTRFDRQDLATATAFVRHFKQHRGDRMMAVQQGLDSGPVIYDLWSDGKTIEVRIDDSRDIYSDRNQTTFTCKNAEIARAWGKKQFQVSSCEGVEGGGAWLFAFDGLWRS</sequence>